<feature type="compositionally biased region" description="Polar residues" evidence="3">
    <location>
        <begin position="148"/>
        <end position="165"/>
    </location>
</feature>
<protein>
    <submittedName>
        <fullName evidence="4">Uncharacterized protein</fullName>
    </submittedName>
</protein>
<dbReference type="FunFam" id="2.40.30.10:FF:000028">
    <property type="entry name" value="GTP-binding protein 1,-like"/>
    <property type="match status" value="1"/>
</dbReference>
<dbReference type="PANTHER" id="PTHR43721">
    <property type="entry name" value="ELONGATION FACTOR TU-RELATED"/>
    <property type="match status" value="1"/>
</dbReference>
<accession>A0AAV2LT50</accession>
<gene>
    <name evidence="4" type="ORF">KC01_LOCUS30472</name>
</gene>
<dbReference type="GO" id="GO:0005525">
    <property type="term" value="F:GTP binding"/>
    <property type="evidence" value="ECO:0007669"/>
    <property type="project" value="UniProtKB-KW"/>
</dbReference>
<dbReference type="Proteomes" id="UP001497482">
    <property type="component" value="Chromosome 3"/>
</dbReference>
<proteinExistence type="predicted"/>
<dbReference type="AlphaFoldDB" id="A0AAV2LT50"/>
<dbReference type="SUPFAM" id="SSF50465">
    <property type="entry name" value="EF-Tu/eEF-1alpha/eIF2-gamma C-terminal domain"/>
    <property type="match status" value="1"/>
</dbReference>
<dbReference type="CDD" id="cd03708">
    <property type="entry name" value="GTPBP_III"/>
    <property type="match status" value="1"/>
</dbReference>
<dbReference type="InterPro" id="IPR009001">
    <property type="entry name" value="Transl_elong_EF1A/Init_IF2_C"/>
</dbReference>
<evidence type="ECO:0000313" key="4">
    <source>
        <dbReference type="EMBL" id="CAL1602727.1"/>
    </source>
</evidence>
<dbReference type="Gene3D" id="2.40.30.10">
    <property type="entry name" value="Translation factors"/>
    <property type="match status" value="1"/>
</dbReference>
<keyword evidence="1" id="KW-0547">Nucleotide-binding</keyword>
<evidence type="ECO:0000256" key="2">
    <source>
        <dbReference type="ARBA" id="ARBA00023134"/>
    </source>
</evidence>
<dbReference type="GO" id="GO:0003746">
    <property type="term" value="F:translation elongation factor activity"/>
    <property type="evidence" value="ECO:0007669"/>
    <property type="project" value="TreeGrafter"/>
</dbReference>
<reference evidence="4 5" key="1">
    <citation type="submission" date="2024-04" db="EMBL/GenBank/DDBJ databases">
        <authorList>
            <person name="Waldvogel A.-M."/>
            <person name="Schoenle A."/>
        </authorList>
    </citation>
    <scope>NUCLEOTIDE SEQUENCE [LARGE SCALE GENOMIC DNA]</scope>
</reference>
<keyword evidence="2" id="KW-0342">GTP-binding</keyword>
<dbReference type="EMBL" id="OZ035825">
    <property type="protein sequence ID" value="CAL1602727.1"/>
    <property type="molecule type" value="Genomic_DNA"/>
</dbReference>
<name>A0AAV2LT50_KNICA</name>
<evidence type="ECO:0000256" key="3">
    <source>
        <dbReference type="SAM" id="MobiDB-lite"/>
    </source>
</evidence>
<dbReference type="PANTHER" id="PTHR43721:SF9">
    <property type="entry name" value="GTP-BINDING PROTEIN 1"/>
    <property type="match status" value="1"/>
</dbReference>
<sequence length="165" mass="18085">MVMVSPKLQPSASWEFEAEIIVLHHPTTISARYQAMVHCGSIRQTATIVSMSRECLRTGDKAAVLFRFIKTPEYLHQDQRLVFREGRTKAVGTISKLLPTVSSQSKSQSYRRREAAANEEAPCGGRPGSPTSSPIQLKFGRRRGGRSKTMNTAPLTPLSTGPGTA</sequence>
<evidence type="ECO:0000256" key="1">
    <source>
        <dbReference type="ARBA" id="ARBA00022741"/>
    </source>
</evidence>
<organism evidence="4 5">
    <name type="scientific">Knipowitschia caucasica</name>
    <name type="common">Caucasian dwarf goby</name>
    <name type="synonym">Pomatoschistus caucasicus</name>
    <dbReference type="NCBI Taxonomy" id="637954"/>
    <lineage>
        <taxon>Eukaryota</taxon>
        <taxon>Metazoa</taxon>
        <taxon>Chordata</taxon>
        <taxon>Craniata</taxon>
        <taxon>Vertebrata</taxon>
        <taxon>Euteleostomi</taxon>
        <taxon>Actinopterygii</taxon>
        <taxon>Neopterygii</taxon>
        <taxon>Teleostei</taxon>
        <taxon>Neoteleostei</taxon>
        <taxon>Acanthomorphata</taxon>
        <taxon>Gobiaria</taxon>
        <taxon>Gobiiformes</taxon>
        <taxon>Gobioidei</taxon>
        <taxon>Gobiidae</taxon>
        <taxon>Gobiinae</taxon>
        <taxon>Knipowitschia</taxon>
    </lineage>
</organism>
<feature type="region of interest" description="Disordered" evidence="3">
    <location>
        <begin position="102"/>
        <end position="165"/>
    </location>
</feature>
<dbReference type="InterPro" id="IPR050055">
    <property type="entry name" value="EF-Tu_GTPase"/>
</dbReference>
<evidence type="ECO:0000313" key="5">
    <source>
        <dbReference type="Proteomes" id="UP001497482"/>
    </source>
</evidence>
<keyword evidence="5" id="KW-1185">Reference proteome</keyword>